<dbReference type="Pfam" id="PF00313">
    <property type="entry name" value="CSD"/>
    <property type="match status" value="1"/>
</dbReference>
<keyword evidence="2" id="KW-0963">Cytoplasm</keyword>
<dbReference type="InterPro" id="IPR050181">
    <property type="entry name" value="Cold_shock_domain"/>
</dbReference>
<name>A0ABQ0SDZ2_NOVHA</name>
<proteinExistence type="predicted"/>
<organism evidence="5 6">
    <name type="scientific">Novacetimonas hansenii</name>
    <name type="common">Komagataeibacter hansenii</name>
    <dbReference type="NCBI Taxonomy" id="436"/>
    <lineage>
        <taxon>Bacteria</taxon>
        <taxon>Pseudomonadati</taxon>
        <taxon>Pseudomonadota</taxon>
        <taxon>Alphaproteobacteria</taxon>
        <taxon>Acetobacterales</taxon>
        <taxon>Acetobacteraceae</taxon>
        <taxon>Novacetimonas</taxon>
    </lineage>
</organism>
<dbReference type="InterPro" id="IPR011129">
    <property type="entry name" value="CSD"/>
</dbReference>
<dbReference type="Proteomes" id="UP000319478">
    <property type="component" value="Unassembled WGS sequence"/>
</dbReference>
<accession>A0ABQ0SDZ2</accession>
<dbReference type="PROSITE" id="PS51857">
    <property type="entry name" value="CSD_2"/>
    <property type="match status" value="1"/>
</dbReference>
<comment type="subcellular location">
    <subcellularLocation>
        <location evidence="1 3">Cytoplasm</location>
    </subcellularLocation>
</comment>
<evidence type="ECO:0000313" key="6">
    <source>
        <dbReference type="Proteomes" id="UP000319478"/>
    </source>
</evidence>
<comment type="caution">
    <text evidence="5">The sequence shown here is derived from an EMBL/GenBank/DDBJ whole genome shotgun (WGS) entry which is preliminary data.</text>
</comment>
<dbReference type="SUPFAM" id="SSF50249">
    <property type="entry name" value="Nucleic acid-binding proteins"/>
    <property type="match status" value="1"/>
</dbReference>
<dbReference type="PIRSF" id="PIRSF002599">
    <property type="entry name" value="Cold_shock_A"/>
    <property type="match status" value="1"/>
</dbReference>
<dbReference type="PROSITE" id="PS00352">
    <property type="entry name" value="CSD_1"/>
    <property type="match status" value="1"/>
</dbReference>
<dbReference type="InterPro" id="IPR012156">
    <property type="entry name" value="Cold_shock_CspA"/>
</dbReference>
<reference evidence="5 6" key="1">
    <citation type="submission" date="2019-06" db="EMBL/GenBank/DDBJ databases">
        <title>Whole genome shotgun sequence of Komagataeibacter hansenii NBRC 14820.</title>
        <authorList>
            <person name="Hosoyama A."/>
            <person name="Uohara A."/>
            <person name="Ohji S."/>
            <person name="Ichikawa N."/>
        </authorList>
    </citation>
    <scope>NUCLEOTIDE SEQUENCE [LARGE SCALE GENOMIC DNA]</scope>
    <source>
        <strain evidence="5 6">NBRC 14820</strain>
    </source>
</reference>
<dbReference type="Gene3D" id="2.40.50.140">
    <property type="entry name" value="Nucleic acid-binding proteins"/>
    <property type="match status" value="1"/>
</dbReference>
<sequence length="82" mass="8759">MQGRMAAGLYRSPVMATGTVKWFNAQKGFGFLEADDGTADVFVHISAVERAGLHGLNEGQKVSYELETGRNGKTSAANLQVV</sequence>
<dbReference type="InterPro" id="IPR012340">
    <property type="entry name" value="NA-bd_OB-fold"/>
</dbReference>
<dbReference type="CDD" id="cd04458">
    <property type="entry name" value="CSP_CDS"/>
    <property type="match status" value="1"/>
</dbReference>
<evidence type="ECO:0000256" key="1">
    <source>
        <dbReference type="ARBA" id="ARBA00004496"/>
    </source>
</evidence>
<evidence type="ECO:0000313" key="5">
    <source>
        <dbReference type="EMBL" id="GEC63308.1"/>
    </source>
</evidence>
<feature type="domain" description="CSD" evidence="4">
    <location>
        <begin position="15"/>
        <end position="81"/>
    </location>
</feature>
<dbReference type="EMBL" id="BJNN01000072">
    <property type="protein sequence ID" value="GEC63308.1"/>
    <property type="molecule type" value="Genomic_DNA"/>
</dbReference>
<evidence type="ECO:0000259" key="4">
    <source>
        <dbReference type="PROSITE" id="PS51857"/>
    </source>
</evidence>
<dbReference type="PANTHER" id="PTHR11544">
    <property type="entry name" value="COLD SHOCK DOMAIN CONTAINING PROTEINS"/>
    <property type="match status" value="1"/>
</dbReference>
<evidence type="ECO:0000256" key="2">
    <source>
        <dbReference type="ARBA" id="ARBA00022490"/>
    </source>
</evidence>
<dbReference type="InterPro" id="IPR002059">
    <property type="entry name" value="CSP_DNA-bd"/>
</dbReference>
<keyword evidence="6" id="KW-1185">Reference proteome</keyword>
<dbReference type="SMART" id="SM00357">
    <property type="entry name" value="CSP"/>
    <property type="match status" value="1"/>
</dbReference>
<protein>
    <submittedName>
        <fullName evidence="5">Cold-shock protein</fullName>
    </submittedName>
</protein>
<dbReference type="InterPro" id="IPR019844">
    <property type="entry name" value="CSD_CS"/>
</dbReference>
<dbReference type="PRINTS" id="PR00050">
    <property type="entry name" value="COLDSHOCK"/>
</dbReference>
<evidence type="ECO:0000256" key="3">
    <source>
        <dbReference type="RuleBase" id="RU000408"/>
    </source>
</evidence>
<gene>
    <name evidence="5" type="ORF">GHA01_11570</name>
</gene>